<dbReference type="Proteomes" id="UP000318509">
    <property type="component" value="Unassembled WGS sequence"/>
</dbReference>
<evidence type="ECO:0000313" key="1">
    <source>
        <dbReference type="EMBL" id="TMI87300.1"/>
    </source>
</evidence>
<dbReference type="AlphaFoldDB" id="A0A537JUW5"/>
<dbReference type="GO" id="GO:0016787">
    <property type="term" value="F:hydrolase activity"/>
    <property type="evidence" value="ECO:0007669"/>
    <property type="project" value="InterPro"/>
</dbReference>
<dbReference type="Gene3D" id="1.10.1400.10">
    <property type="match status" value="1"/>
</dbReference>
<dbReference type="InterPro" id="IPR002692">
    <property type="entry name" value="S45"/>
</dbReference>
<organism evidence="1 2">
    <name type="scientific">Candidatus Segetimicrobium genomatis</name>
    <dbReference type="NCBI Taxonomy" id="2569760"/>
    <lineage>
        <taxon>Bacteria</taxon>
        <taxon>Bacillati</taxon>
        <taxon>Candidatus Sysuimicrobiota</taxon>
        <taxon>Candidatus Sysuimicrobiia</taxon>
        <taxon>Candidatus Sysuimicrobiales</taxon>
        <taxon>Candidatus Segetimicrobiaceae</taxon>
        <taxon>Candidatus Segetimicrobium</taxon>
    </lineage>
</organism>
<feature type="non-terminal residue" evidence="1">
    <location>
        <position position="1"/>
    </location>
</feature>
<dbReference type="PANTHER" id="PTHR34218">
    <property type="entry name" value="PEPTIDASE S45 PENICILLIN AMIDASE"/>
    <property type="match status" value="1"/>
</dbReference>
<dbReference type="Gene3D" id="3.60.20.10">
    <property type="entry name" value="Glutamine Phosphoribosylpyrophosphate, subunit 1, domain 1"/>
    <property type="match status" value="1"/>
</dbReference>
<dbReference type="PANTHER" id="PTHR34218:SF4">
    <property type="entry name" value="ACYL-HOMOSERINE LACTONE ACYLASE QUIP"/>
    <property type="match status" value="1"/>
</dbReference>
<dbReference type="Pfam" id="PF01804">
    <property type="entry name" value="Penicil_amidase"/>
    <property type="match status" value="1"/>
</dbReference>
<dbReference type="InterPro" id="IPR043147">
    <property type="entry name" value="Penicillin_amidase_A-knob"/>
</dbReference>
<dbReference type="InterPro" id="IPR029055">
    <property type="entry name" value="Ntn_hydrolases_N"/>
</dbReference>
<proteinExistence type="predicted"/>
<dbReference type="GO" id="GO:0017000">
    <property type="term" value="P:antibiotic biosynthetic process"/>
    <property type="evidence" value="ECO:0007669"/>
    <property type="project" value="InterPro"/>
</dbReference>
<comment type="caution">
    <text evidence="1">The sequence shown here is derived from an EMBL/GenBank/DDBJ whole genome shotgun (WGS) entry which is preliminary data.</text>
</comment>
<dbReference type="EMBL" id="VBAK01000162">
    <property type="protein sequence ID" value="TMI87300.1"/>
    <property type="molecule type" value="Genomic_DNA"/>
</dbReference>
<accession>A0A537JUW5</accession>
<dbReference type="SUPFAM" id="SSF56235">
    <property type="entry name" value="N-terminal nucleophile aminohydrolases (Ntn hydrolases)"/>
    <property type="match status" value="1"/>
</dbReference>
<gene>
    <name evidence="1" type="ORF">E6H00_15940</name>
</gene>
<reference evidence="1 2" key="1">
    <citation type="journal article" date="2019" name="Nat. Microbiol.">
        <title>Mediterranean grassland soil C-N compound turnover is dependent on rainfall and depth, and is mediated by genomically divergent microorganisms.</title>
        <authorList>
            <person name="Diamond S."/>
            <person name="Andeer P.F."/>
            <person name="Li Z."/>
            <person name="Crits-Christoph A."/>
            <person name="Burstein D."/>
            <person name="Anantharaman K."/>
            <person name="Lane K.R."/>
            <person name="Thomas B.C."/>
            <person name="Pan C."/>
            <person name="Northen T.R."/>
            <person name="Banfield J.F."/>
        </authorList>
    </citation>
    <scope>NUCLEOTIDE SEQUENCE [LARGE SCALE GENOMIC DNA]</scope>
    <source>
        <strain evidence="1">NP_3</strain>
    </source>
</reference>
<sequence length="267" mass="28415">RATSADMAAIHADRMSIPACELLGLLDGISPAGALARQALERLRAWDGAMDRDGVAPTIYAALRERLMRDLLSPLLGPLASQAFATAPGGPVTHVARLRALLAGWIRAGDRTILPRGLDWPGALTRALDGAAADLETALGPGIDAWRWGRVHVTRPRHPLSLIVPAAAAFLDPPPVAAGGDADTVQAGAFIPAAGFGVTLASVARYVFDLGDWEQSGWIVPLGASGHSGSPHYADQAQDWAEVRLRPMRYTWSRIRAEAECHQRLEP</sequence>
<name>A0A537JUW5_9BACT</name>
<protein>
    <submittedName>
        <fullName evidence="1">Penicillin acylase family protein</fullName>
    </submittedName>
</protein>
<evidence type="ECO:0000313" key="2">
    <source>
        <dbReference type="Proteomes" id="UP000318509"/>
    </source>
</evidence>